<evidence type="ECO:0000256" key="3">
    <source>
        <dbReference type="ARBA" id="ARBA00023163"/>
    </source>
</evidence>
<feature type="domain" description="HTH luxR-type" evidence="4">
    <location>
        <begin position="853"/>
        <end position="919"/>
    </location>
</feature>
<evidence type="ECO:0000259" key="4">
    <source>
        <dbReference type="PROSITE" id="PS50043"/>
    </source>
</evidence>
<dbReference type="SUPFAM" id="SSF48452">
    <property type="entry name" value="TPR-like"/>
    <property type="match status" value="1"/>
</dbReference>
<dbReference type="PANTHER" id="PTHR44688">
    <property type="entry name" value="DNA-BINDING TRANSCRIPTIONAL ACTIVATOR DEVR_DOSR"/>
    <property type="match status" value="1"/>
</dbReference>
<gene>
    <name evidence="5" type="ORF">KYD98_09425</name>
</gene>
<dbReference type="SUPFAM" id="SSF46894">
    <property type="entry name" value="C-terminal effector domain of the bipartite response regulators"/>
    <property type="match status" value="1"/>
</dbReference>
<dbReference type="Pfam" id="PF00196">
    <property type="entry name" value="GerE"/>
    <property type="match status" value="1"/>
</dbReference>
<sequence>MIINPDALKIIDTNYTVDRIRISKKIDKIMSFSKIVYIFAPIGWGKTITAANYVNDFFTRVIWVKFEKNDNDYEVLKSISNIKKSVTDNLKRVIVFDNFERINNNLIFKALVNLIEDMPNNCKFIFLSRNKVPVYFSHFIANGELKVITKEDLKFDAQEVREYCFNSKIDINDDNIEKLIINTYGWPSCINIAFLYLKMGEYSNLNEMFKNNDYLTYFFEENIWPKIDYETQKFLIAISYFKDIELELCLEMIKNDNCKDILDEFLIIQTDKTYKFNPIFLNFLKSKYNEFNQKDILEFHKRAASWLEKHERYLEAAHVYYISKDFENEIKNLEKFCKSNNIIQFFNVEKYIRELPDFKIEKNATLCTVMAFIEVIVYRPKQAKKWYEKLLNIRKELLMLYDYRDCDINRNSDNILNNSKAKILNKYECKKFCINKNQSNILSESKAELLCKDNDKEHKNILNEENNLNCNDINKFEGNTLHKINSNHQETKNSKVINIKEDNFYIESSLNKIELKNQLEDIEKKIFYVYMSLPQISNEEIMDKFNQLYKENKDINKILDNLSITGNNPSLLRGLRDLSNIYVDYERFLNDNNKLNVTDGSEGILGLVNITSAEVDYERDDIEVALIKLTGEIAKYKIDGNIDILFVSYIIFARCMCVNGYINEAKITISNIRTLIEEKNALYLMKNLESYDIKFNLLIGNVDEAKKWIANPSNYGEMNYNFLGMYQYMVRARVFILNKEYKKANYFLENLYKLNFKYNQTLNMAECCILQAIALNMDDQEALALEKIEEALKIGLQFKYIRVFADEGKPCYEILSKYEKLNKLSKSIDKGYLKKILRRTKEFGELYPKYLDNDKLLKTNLTKSELQVLDLLNKGMSNIEISEHLNVTKDTIKFHTKNIYSKLNVKNRIKAVQVAKNIGII</sequence>
<protein>
    <submittedName>
        <fullName evidence="5">LuxR C-terminal-related transcriptional regulator</fullName>
    </submittedName>
</protein>
<dbReference type="RefSeq" id="WP_219779527.1">
    <property type="nucleotide sequence ID" value="NZ_JAHXPT010000006.1"/>
</dbReference>
<evidence type="ECO:0000256" key="2">
    <source>
        <dbReference type="ARBA" id="ARBA00023125"/>
    </source>
</evidence>
<dbReference type="PANTHER" id="PTHR44688:SF16">
    <property type="entry name" value="DNA-BINDING TRANSCRIPTIONAL ACTIVATOR DEVR_DOSR"/>
    <property type="match status" value="1"/>
</dbReference>
<accession>A0ABS7ANR9</accession>
<dbReference type="InterPro" id="IPR041617">
    <property type="entry name" value="TPR_MalT"/>
</dbReference>
<evidence type="ECO:0000313" key="5">
    <source>
        <dbReference type="EMBL" id="MBW6410315.1"/>
    </source>
</evidence>
<dbReference type="CDD" id="cd06170">
    <property type="entry name" value="LuxR_C_like"/>
    <property type="match status" value="1"/>
</dbReference>
<keyword evidence="3" id="KW-0804">Transcription</keyword>
<keyword evidence="2" id="KW-0238">DNA-binding</keyword>
<comment type="caution">
    <text evidence="5">The sequence shown here is derived from an EMBL/GenBank/DDBJ whole genome shotgun (WGS) entry which is preliminary data.</text>
</comment>
<evidence type="ECO:0000313" key="6">
    <source>
        <dbReference type="Proteomes" id="UP001519921"/>
    </source>
</evidence>
<dbReference type="SMART" id="SM00421">
    <property type="entry name" value="HTH_LUXR"/>
    <property type="match status" value="1"/>
</dbReference>
<dbReference type="InterPro" id="IPR000792">
    <property type="entry name" value="Tscrpt_reg_LuxR_C"/>
</dbReference>
<dbReference type="Pfam" id="PF17874">
    <property type="entry name" value="TPR_MalT"/>
    <property type="match status" value="1"/>
</dbReference>
<dbReference type="PROSITE" id="PS50043">
    <property type="entry name" value="HTH_LUXR_2"/>
    <property type="match status" value="1"/>
</dbReference>
<dbReference type="Gene3D" id="1.10.10.10">
    <property type="entry name" value="Winged helix-like DNA-binding domain superfamily/Winged helix DNA-binding domain"/>
    <property type="match status" value="1"/>
</dbReference>
<dbReference type="InterPro" id="IPR036388">
    <property type="entry name" value="WH-like_DNA-bd_sf"/>
</dbReference>
<dbReference type="Gene3D" id="3.40.50.300">
    <property type="entry name" value="P-loop containing nucleotide triphosphate hydrolases"/>
    <property type="match status" value="1"/>
</dbReference>
<proteinExistence type="predicted"/>
<dbReference type="InterPro" id="IPR011990">
    <property type="entry name" value="TPR-like_helical_dom_sf"/>
</dbReference>
<dbReference type="InterPro" id="IPR027417">
    <property type="entry name" value="P-loop_NTPase"/>
</dbReference>
<name>A0ABS7ANR9_9CLOT</name>
<organism evidence="5 6">
    <name type="scientific">Clostridium weizhouense</name>
    <dbReference type="NCBI Taxonomy" id="2859781"/>
    <lineage>
        <taxon>Bacteria</taxon>
        <taxon>Bacillati</taxon>
        <taxon>Bacillota</taxon>
        <taxon>Clostridia</taxon>
        <taxon>Eubacteriales</taxon>
        <taxon>Clostridiaceae</taxon>
        <taxon>Clostridium</taxon>
    </lineage>
</organism>
<keyword evidence="1" id="KW-0805">Transcription regulation</keyword>
<evidence type="ECO:0000256" key="1">
    <source>
        <dbReference type="ARBA" id="ARBA00023015"/>
    </source>
</evidence>
<dbReference type="PRINTS" id="PR00038">
    <property type="entry name" value="HTHLUXR"/>
</dbReference>
<dbReference type="Proteomes" id="UP001519921">
    <property type="component" value="Unassembled WGS sequence"/>
</dbReference>
<dbReference type="EMBL" id="JAHXPT010000006">
    <property type="protein sequence ID" value="MBW6410315.1"/>
    <property type="molecule type" value="Genomic_DNA"/>
</dbReference>
<dbReference type="InterPro" id="IPR016032">
    <property type="entry name" value="Sig_transdc_resp-reg_C-effctor"/>
</dbReference>
<dbReference type="PROSITE" id="PS00622">
    <property type="entry name" value="HTH_LUXR_1"/>
    <property type="match status" value="1"/>
</dbReference>
<keyword evidence="6" id="KW-1185">Reference proteome</keyword>
<dbReference type="SUPFAM" id="SSF52540">
    <property type="entry name" value="P-loop containing nucleoside triphosphate hydrolases"/>
    <property type="match status" value="1"/>
</dbReference>
<reference evidence="5 6" key="1">
    <citation type="submission" date="2021-07" db="EMBL/GenBank/DDBJ databases">
        <title>Clostridium weizhouense sp. nov., an anaerobic bacterium isolated from activated sludge of Petroleum wastewater.</title>
        <authorList>
            <person name="Li Q."/>
        </authorList>
    </citation>
    <scope>NUCLEOTIDE SEQUENCE [LARGE SCALE GENOMIC DNA]</scope>
    <source>
        <strain evidence="5 6">YB-6</strain>
    </source>
</reference>
<dbReference type="Gene3D" id="1.25.40.10">
    <property type="entry name" value="Tetratricopeptide repeat domain"/>
    <property type="match status" value="1"/>
</dbReference>